<reference evidence="1 2" key="1">
    <citation type="journal article" date="2019" name="Sci. Rep.">
        <title>Comparative genomics of chytrid fungi reveal insights into the obligate biotrophic and pathogenic lifestyle of Synchytrium endobioticum.</title>
        <authorList>
            <person name="van de Vossenberg B.T.L.H."/>
            <person name="Warris S."/>
            <person name="Nguyen H.D.T."/>
            <person name="van Gent-Pelzer M.P.E."/>
            <person name="Joly D.L."/>
            <person name="van de Geest H.C."/>
            <person name="Bonants P.J.M."/>
            <person name="Smith D.S."/>
            <person name="Levesque C.A."/>
            <person name="van der Lee T.A.J."/>
        </authorList>
    </citation>
    <scope>NUCLEOTIDE SEQUENCE [LARGE SCALE GENOMIC DNA]</scope>
    <source>
        <strain evidence="1 2">MB42</strain>
    </source>
</reference>
<dbReference type="VEuPathDB" id="FungiDB:SeMB42_g07900"/>
<dbReference type="EMBL" id="QEAN01000671">
    <property type="protein sequence ID" value="TPX30570.1"/>
    <property type="molecule type" value="Genomic_DNA"/>
</dbReference>
<gene>
    <name evidence="1" type="ORF">SeMB42_g07900</name>
</gene>
<sequence>MPNTLPWQSQGIPGASNYACASELPKQSQVDLSDIDIVMTTNCSHRGCVGLVSKSQLFCRATRKKIQSSDPCLSLAKEKCEKVWNIVIMFYNNLRNGIAKKKLLILHGRYREHWQRLGKRKYLISPDIRYVIAQPFVK</sequence>
<dbReference type="Proteomes" id="UP000317494">
    <property type="component" value="Unassembled WGS sequence"/>
</dbReference>
<accession>A0A507BIP5</accession>
<keyword evidence="2" id="KW-1185">Reference proteome</keyword>
<organism evidence="1 2">
    <name type="scientific">Synchytrium endobioticum</name>
    <dbReference type="NCBI Taxonomy" id="286115"/>
    <lineage>
        <taxon>Eukaryota</taxon>
        <taxon>Fungi</taxon>
        <taxon>Fungi incertae sedis</taxon>
        <taxon>Chytridiomycota</taxon>
        <taxon>Chytridiomycota incertae sedis</taxon>
        <taxon>Chytridiomycetes</taxon>
        <taxon>Synchytriales</taxon>
        <taxon>Synchytriaceae</taxon>
        <taxon>Synchytrium</taxon>
    </lineage>
</organism>
<proteinExistence type="predicted"/>
<name>A0A507BIP5_9FUNG</name>
<evidence type="ECO:0000313" key="1">
    <source>
        <dbReference type="EMBL" id="TPX30570.1"/>
    </source>
</evidence>
<evidence type="ECO:0000313" key="2">
    <source>
        <dbReference type="Proteomes" id="UP000317494"/>
    </source>
</evidence>
<comment type="caution">
    <text evidence="1">The sequence shown here is derived from an EMBL/GenBank/DDBJ whole genome shotgun (WGS) entry which is preliminary data.</text>
</comment>
<protein>
    <submittedName>
        <fullName evidence="1">Uncharacterized protein</fullName>
    </submittedName>
</protein>
<dbReference type="AlphaFoldDB" id="A0A507BIP5"/>